<organism evidence="8 9">
    <name type="scientific">Chthoniobacter flavus Ellin428</name>
    <dbReference type="NCBI Taxonomy" id="497964"/>
    <lineage>
        <taxon>Bacteria</taxon>
        <taxon>Pseudomonadati</taxon>
        <taxon>Verrucomicrobiota</taxon>
        <taxon>Spartobacteria</taxon>
        <taxon>Chthoniobacterales</taxon>
        <taxon>Chthoniobacteraceae</taxon>
        <taxon>Chthoniobacter</taxon>
    </lineage>
</organism>
<comment type="subcellular location">
    <subcellularLocation>
        <location evidence="7">Cell membrane</location>
        <topology evidence="7">Multi-pass membrane protein</topology>
    </subcellularLocation>
    <subcellularLocation>
        <location evidence="1">Endomembrane system</location>
        <topology evidence="1">Multi-pass membrane protein</topology>
    </subcellularLocation>
</comment>
<keyword evidence="4 7" id="KW-0812">Transmembrane</keyword>
<evidence type="ECO:0000313" key="9">
    <source>
        <dbReference type="Proteomes" id="UP000005824"/>
    </source>
</evidence>
<keyword evidence="3" id="KW-0533">Nickel</keyword>
<evidence type="ECO:0000256" key="6">
    <source>
        <dbReference type="ARBA" id="ARBA00023136"/>
    </source>
</evidence>
<dbReference type="STRING" id="497964.CfE428DRAFT_5066"/>
<comment type="similarity">
    <text evidence="7">Belongs to the NiCoT transporter (TC 2.A.52) family.</text>
</comment>
<dbReference type="InterPro" id="IPR052776">
    <property type="entry name" value="Chloro_ReproSupport/MetalTrans"/>
</dbReference>
<feature type="transmembrane region" description="Helical" evidence="7">
    <location>
        <begin position="199"/>
        <end position="220"/>
    </location>
</feature>
<evidence type="ECO:0000256" key="4">
    <source>
        <dbReference type="ARBA" id="ARBA00022692"/>
    </source>
</evidence>
<dbReference type="GO" id="GO:0012505">
    <property type="term" value="C:endomembrane system"/>
    <property type="evidence" value="ECO:0007669"/>
    <property type="project" value="UniProtKB-SubCell"/>
</dbReference>
<reference evidence="8 9" key="1">
    <citation type="journal article" date="2011" name="J. Bacteriol.">
        <title>Genome sequence of Chthoniobacter flavus Ellin428, an aerobic heterotrophic soil bacterium.</title>
        <authorList>
            <person name="Kant R."/>
            <person name="van Passel M.W."/>
            <person name="Palva A."/>
            <person name="Lucas S."/>
            <person name="Lapidus A."/>
            <person name="Glavina Del Rio T."/>
            <person name="Dalin E."/>
            <person name="Tice H."/>
            <person name="Bruce D."/>
            <person name="Goodwin L."/>
            <person name="Pitluck S."/>
            <person name="Larimer F.W."/>
            <person name="Land M.L."/>
            <person name="Hauser L."/>
            <person name="Sangwan P."/>
            <person name="de Vos W.M."/>
            <person name="Janssen P.H."/>
            <person name="Smidt H."/>
        </authorList>
    </citation>
    <scope>NUCLEOTIDE SEQUENCE [LARGE SCALE GENOMIC DNA]</scope>
    <source>
        <strain evidence="8 9">Ellin428</strain>
    </source>
</reference>
<keyword evidence="2 7" id="KW-0813">Transport</keyword>
<evidence type="ECO:0000256" key="7">
    <source>
        <dbReference type="RuleBase" id="RU362101"/>
    </source>
</evidence>
<feature type="transmembrane region" description="Helical" evidence="7">
    <location>
        <begin position="77"/>
        <end position="95"/>
    </location>
</feature>
<evidence type="ECO:0000313" key="8">
    <source>
        <dbReference type="EMBL" id="EDY17380.1"/>
    </source>
</evidence>
<evidence type="ECO:0000256" key="5">
    <source>
        <dbReference type="ARBA" id="ARBA00022989"/>
    </source>
</evidence>
<dbReference type="Proteomes" id="UP000005824">
    <property type="component" value="Unassembled WGS sequence"/>
</dbReference>
<feature type="transmembrane region" description="Helical" evidence="7">
    <location>
        <begin position="166"/>
        <end position="187"/>
    </location>
</feature>
<dbReference type="Pfam" id="PF03824">
    <property type="entry name" value="NicO"/>
    <property type="match status" value="1"/>
</dbReference>
<evidence type="ECO:0000256" key="1">
    <source>
        <dbReference type="ARBA" id="ARBA00004127"/>
    </source>
</evidence>
<dbReference type="PANTHER" id="PTHR33876:SF4">
    <property type="entry name" value="CHLOROPLAST PROTEIN FOR GROWTH AND FERTILITY 2"/>
    <property type="match status" value="1"/>
</dbReference>
<gene>
    <name evidence="8" type="ORF">CfE428DRAFT_5066</name>
</gene>
<dbReference type="InterPro" id="IPR011541">
    <property type="entry name" value="Ni/Co_transpt_high_affinity"/>
</dbReference>
<keyword evidence="9" id="KW-1185">Reference proteome</keyword>
<keyword evidence="5 7" id="KW-1133">Transmembrane helix</keyword>
<feature type="transmembrane region" description="Helical" evidence="7">
    <location>
        <begin position="47"/>
        <end position="70"/>
    </location>
</feature>
<keyword evidence="6 7" id="KW-0472">Membrane</keyword>
<dbReference type="eggNOG" id="COG2215">
    <property type="taxonomic scope" value="Bacteria"/>
</dbReference>
<evidence type="ECO:0000256" key="3">
    <source>
        <dbReference type="ARBA" id="ARBA00022596"/>
    </source>
</evidence>
<feature type="transmembrane region" description="Helical" evidence="7">
    <location>
        <begin position="132"/>
        <end position="154"/>
    </location>
</feature>
<proteinExistence type="inferred from homology"/>
<protein>
    <recommendedName>
        <fullName evidence="7">Nickel/cobalt efflux system</fullName>
    </recommendedName>
</protein>
<dbReference type="GO" id="GO:0005886">
    <property type="term" value="C:plasma membrane"/>
    <property type="evidence" value="ECO:0007669"/>
    <property type="project" value="UniProtKB-SubCell"/>
</dbReference>
<sequence>MTISFYSILVLGFFLGMRHATDADHVVAITNIVSQQRSIRSAAWTGVLWGIGHSLTVFVVGAAIACFGFVVSKRIGLSLELSVGIMLIVLGWLNLHAAFRWPGKAGGEEQTDAAEAARLDRWLRFFSTGSPFRPLVIGIVHGLAGSAAVALLVLPLMRDTFGAITYLLIFGAGTVAGMMIVTAAIAAPIRYAAEHSAHWHRVLGGLAGATSFGLGAFLVYQIGFVQKLFLANL</sequence>
<dbReference type="GO" id="GO:0015099">
    <property type="term" value="F:nickel cation transmembrane transporter activity"/>
    <property type="evidence" value="ECO:0007669"/>
    <property type="project" value="UniProtKB-UniRule"/>
</dbReference>
<dbReference type="EMBL" id="ABVL01000020">
    <property type="protein sequence ID" value="EDY17380.1"/>
    <property type="molecule type" value="Genomic_DNA"/>
</dbReference>
<dbReference type="AlphaFoldDB" id="B4D826"/>
<name>B4D826_9BACT</name>
<dbReference type="RefSeq" id="WP_006982387.1">
    <property type="nucleotide sequence ID" value="NZ_ABVL01000020.1"/>
</dbReference>
<evidence type="ECO:0000256" key="2">
    <source>
        <dbReference type="ARBA" id="ARBA00022448"/>
    </source>
</evidence>
<dbReference type="InParanoid" id="B4D826"/>
<accession>B4D826</accession>
<comment type="caution">
    <text evidence="8">The sequence shown here is derived from an EMBL/GenBank/DDBJ whole genome shotgun (WGS) entry which is preliminary data.</text>
</comment>
<dbReference type="PANTHER" id="PTHR33876">
    <property type="entry name" value="UNNAMED PRODUCT"/>
    <property type="match status" value="1"/>
</dbReference>